<dbReference type="Proteomes" id="UP001321542">
    <property type="component" value="Chromosome"/>
</dbReference>
<reference evidence="1 2" key="1">
    <citation type="journal article" date="2010" name="ChemBioChem">
        <title>Cloning and characterization of the biosynthetic gene cluster of 16-membered macrolide antibiotic FD-891: involvement of a dual functional cytochrome P450 monooxygenase catalyzing epoxidation and hydroxylation.</title>
        <authorList>
            <person name="Kudo F."/>
            <person name="Motegi A."/>
            <person name="Mizoue K."/>
            <person name="Eguchi T."/>
        </authorList>
    </citation>
    <scope>NUCLEOTIDE SEQUENCE [LARGE SCALE GENOMIC DNA]</scope>
    <source>
        <strain evidence="1 2">A-8890</strain>
    </source>
</reference>
<keyword evidence="2" id="KW-1185">Reference proteome</keyword>
<proteinExistence type="predicted"/>
<dbReference type="EMBL" id="AP018448">
    <property type="protein sequence ID" value="BBC36374.1"/>
    <property type="molecule type" value="Genomic_DNA"/>
</dbReference>
<gene>
    <name evidence="1" type="ORF">SGFS_076680</name>
</gene>
<evidence type="ECO:0000313" key="2">
    <source>
        <dbReference type="Proteomes" id="UP001321542"/>
    </source>
</evidence>
<name>A0ABN5VSV6_9ACTN</name>
<accession>A0ABN5VSV6</accession>
<organism evidence="1 2">
    <name type="scientific">Streptomyces graminofaciens</name>
    <dbReference type="NCBI Taxonomy" id="68212"/>
    <lineage>
        <taxon>Bacteria</taxon>
        <taxon>Bacillati</taxon>
        <taxon>Actinomycetota</taxon>
        <taxon>Actinomycetes</taxon>
        <taxon>Kitasatosporales</taxon>
        <taxon>Streptomycetaceae</taxon>
        <taxon>Streptomyces</taxon>
    </lineage>
</organism>
<reference evidence="1 2" key="2">
    <citation type="journal article" date="2023" name="ChemBioChem">
        <title>Acyltransferase Domain Exchange between Two Independent Type I Polyketide Synthases in the Same Producer Strain of Macrolide Antibiotics.</title>
        <authorList>
            <person name="Kudo F."/>
            <person name="Kishikawa K."/>
            <person name="Tsuboi K."/>
            <person name="Kido T."/>
            <person name="Usui T."/>
            <person name="Hashimoto J."/>
            <person name="Shin-Ya K."/>
            <person name="Miyanaga A."/>
            <person name="Eguchi T."/>
        </authorList>
    </citation>
    <scope>NUCLEOTIDE SEQUENCE [LARGE SCALE GENOMIC DNA]</scope>
    <source>
        <strain evidence="1 2">A-8890</strain>
    </source>
</reference>
<sequence>MRGLPRGDHRLDQRPLILNDDHYHVGSNKPGREPEHRVECIATLADALEWLGWDVESVMGDLNDQHREAVSVSLDPDRLRECERGKVYRQALELLELCERGEPIPSFVIGEEDYWFRPVDDCKCPCNCDEPCDGSDHHEAVGPFVVPTA</sequence>
<evidence type="ECO:0000313" key="1">
    <source>
        <dbReference type="EMBL" id="BBC36374.1"/>
    </source>
</evidence>
<protein>
    <submittedName>
        <fullName evidence="1">Uncharacterized protein</fullName>
    </submittedName>
</protein>